<dbReference type="PROSITE" id="PS00018">
    <property type="entry name" value="EF_HAND_1"/>
    <property type="match status" value="4"/>
</dbReference>
<evidence type="ECO:0000259" key="12">
    <source>
        <dbReference type="PROSITE" id="PS50222"/>
    </source>
</evidence>
<dbReference type="SMART" id="SM01090">
    <property type="entry name" value="Copper-fist"/>
    <property type="match status" value="1"/>
</dbReference>
<dbReference type="Pfam" id="PF13499">
    <property type="entry name" value="EF-hand_7"/>
    <property type="match status" value="2"/>
</dbReference>
<dbReference type="PRINTS" id="PR00617">
    <property type="entry name" value="COPPERFIST"/>
</dbReference>
<dbReference type="Gene3D" id="1.10.238.10">
    <property type="entry name" value="EF-hand"/>
    <property type="match status" value="2"/>
</dbReference>
<dbReference type="GO" id="GO:0003700">
    <property type="term" value="F:DNA-binding transcription factor activity"/>
    <property type="evidence" value="ECO:0007669"/>
    <property type="project" value="InterPro"/>
</dbReference>
<reference evidence="13" key="1">
    <citation type="submission" date="2020-12" db="EMBL/GenBank/DDBJ databases">
        <title>Metabolic potential, ecology and presence of endohyphal bacteria is reflected in genomic diversity of Mucoromycotina.</title>
        <authorList>
            <person name="Muszewska A."/>
            <person name="Okrasinska A."/>
            <person name="Steczkiewicz K."/>
            <person name="Drgas O."/>
            <person name="Orlowska M."/>
            <person name="Perlinska-Lenart U."/>
            <person name="Aleksandrzak-Piekarczyk T."/>
            <person name="Szatraj K."/>
            <person name="Zielenkiewicz U."/>
            <person name="Pilsyk S."/>
            <person name="Malc E."/>
            <person name="Mieczkowski P."/>
            <person name="Kruszewska J.S."/>
            <person name="Biernat P."/>
            <person name="Pawlowska J."/>
        </authorList>
    </citation>
    <scope>NUCLEOTIDE SEQUENCE</scope>
    <source>
        <strain evidence="13">WA0000017839</strain>
    </source>
</reference>
<dbReference type="GO" id="GO:0005634">
    <property type="term" value="C:nucleus"/>
    <property type="evidence" value="ECO:0007669"/>
    <property type="project" value="UniProtKB-SubCell"/>
</dbReference>
<dbReference type="EMBL" id="JAEPRD010000004">
    <property type="protein sequence ID" value="KAG2213194.1"/>
    <property type="molecule type" value="Genomic_DNA"/>
</dbReference>
<name>A0A8H7RKI7_9FUNG</name>
<dbReference type="GO" id="GO:0005509">
    <property type="term" value="F:calcium ion binding"/>
    <property type="evidence" value="ECO:0007669"/>
    <property type="project" value="InterPro"/>
</dbReference>
<evidence type="ECO:0000313" key="14">
    <source>
        <dbReference type="Proteomes" id="UP000603453"/>
    </source>
</evidence>
<evidence type="ECO:0000256" key="1">
    <source>
        <dbReference type="ARBA" id="ARBA00004123"/>
    </source>
</evidence>
<evidence type="ECO:0000313" key="13">
    <source>
        <dbReference type="EMBL" id="KAG2213194.1"/>
    </source>
</evidence>
<feature type="region of interest" description="Disordered" evidence="10">
    <location>
        <begin position="344"/>
        <end position="392"/>
    </location>
</feature>
<gene>
    <name evidence="13" type="ORF">INT47_011343</name>
</gene>
<evidence type="ECO:0000256" key="8">
    <source>
        <dbReference type="ARBA" id="ARBA00023163"/>
    </source>
</evidence>
<dbReference type="PROSITE" id="PS50222">
    <property type="entry name" value="EF_HAND_2"/>
    <property type="match status" value="4"/>
</dbReference>
<dbReference type="SUPFAM" id="SSF47473">
    <property type="entry name" value="EF-hand"/>
    <property type="match status" value="1"/>
</dbReference>
<feature type="region of interest" description="Disordered" evidence="10">
    <location>
        <begin position="222"/>
        <end position="254"/>
    </location>
</feature>
<keyword evidence="14" id="KW-1185">Reference proteome</keyword>
<dbReference type="AlphaFoldDB" id="A0A8H7RKI7"/>
<dbReference type="SUPFAM" id="SSF57879">
    <property type="entry name" value="Zinc domain conserved in yeast copper-regulated transcription factors"/>
    <property type="match status" value="1"/>
</dbReference>
<dbReference type="GO" id="GO:0005507">
    <property type="term" value="F:copper ion binding"/>
    <property type="evidence" value="ECO:0007669"/>
    <property type="project" value="InterPro"/>
</dbReference>
<evidence type="ECO:0000259" key="11">
    <source>
        <dbReference type="PROSITE" id="PS50073"/>
    </source>
</evidence>
<keyword evidence="7" id="KW-0805">Transcription regulation</keyword>
<accession>A0A8H7RKI7</accession>
<organism evidence="13 14">
    <name type="scientific">Mucor saturninus</name>
    <dbReference type="NCBI Taxonomy" id="64648"/>
    <lineage>
        <taxon>Eukaryota</taxon>
        <taxon>Fungi</taxon>
        <taxon>Fungi incertae sedis</taxon>
        <taxon>Mucoromycota</taxon>
        <taxon>Mucoromycotina</taxon>
        <taxon>Mucoromycetes</taxon>
        <taxon>Mucorales</taxon>
        <taxon>Mucorineae</taxon>
        <taxon>Mucoraceae</taxon>
        <taxon>Mucor</taxon>
    </lineage>
</organism>
<dbReference type="Gene3D" id="3.90.430.10">
    <property type="entry name" value="Copper fist DNA-binding domain"/>
    <property type="match status" value="1"/>
</dbReference>
<evidence type="ECO:0000256" key="7">
    <source>
        <dbReference type="ARBA" id="ARBA00023015"/>
    </source>
</evidence>
<evidence type="ECO:0000256" key="3">
    <source>
        <dbReference type="ARBA" id="ARBA00022737"/>
    </source>
</evidence>
<keyword evidence="3" id="KW-0677">Repeat</keyword>
<feature type="domain" description="EF-hand" evidence="12">
    <location>
        <begin position="585"/>
        <end position="620"/>
    </location>
</feature>
<feature type="compositionally biased region" description="Low complexity" evidence="10">
    <location>
        <begin position="352"/>
        <end position="392"/>
    </location>
</feature>
<dbReference type="GO" id="GO:0016460">
    <property type="term" value="C:myosin II complex"/>
    <property type="evidence" value="ECO:0007669"/>
    <property type="project" value="TreeGrafter"/>
</dbReference>
<dbReference type="InterPro" id="IPR050230">
    <property type="entry name" value="CALM/Myosin/TropC-like"/>
</dbReference>
<dbReference type="PANTHER" id="PTHR23048:SF0">
    <property type="entry name" value="CALMODULIN LIKE 3"/>
    <property type="match status" value="1"/>
</dbReference>
<dbReference type="SMART" id="SM00412">
    <property type="entry name" value="Cu_FIST"/>
    <property type="match status" value="1"/>
</dbReference>
<keyword evidence="4" id="KW-0862">Zinc</keyword>
<feature type="domain" description="EF-hand" evidence="12">
    <location>
        <begin position="548"/>
        <end position="583"/>
    </location>
</feature>
<evidence type="ECO:0000256" key="6">
    <source>
        <dbReference type="ARBA" id="ARBA00023008"/>
    </source>
</evidence>
<dbReference type="InterPro" id="IPR001083">
    <property type="entry name" value="Cu_fist_DNA-bd_dom"/>
</dbReference>
<dbReference type="CDD" id="cd00051">
    <property type="entry name" value="EFh"/>
    <property type="match status" value="2"/>
</dbReference>
<dbReference type="InterPro" id="IPR036395">
    <property type="entry name" value="Cu_fist_DNA-bd_dom_sf"/>
</dbReference>
<feature type="domain" description="EF-hand" evidence="12">
    <location>
        <begin position="512"/>
        <end position="547"/>
    </location>
</feature>
<dbReference type="PANTHER" id="PTHR23048">
    <property type="entry name" value="MYOSIN LIGHT CHAIN 1, 3"/>
    <property type="match status" value="1"/>
</dbReference>
<dbReference type="Proteomes" id="UP000603453">
    <property type="component" value="Unassembled WGS sequence"/>
</dbReference>
<dbReference type="Pfam" id="PF00649">
    <property type="entry name" value="Copper-fist"/>
    <property type="match status" value="1"/>
</dbReference>
<evidence type="ECO:0000256" key="9">
    <source>
        <dbReference type="ARBA" id="ARBA00023242"/>
    </source>
</evidence>
<dbReference type="InterPro" id="IPR002048">
    <property type="entry name" value="EF_hand_dom"/>
</dbReference>
<dbReference type="InterPro" id="IPR018247">
    <property type="entry name" value="EF_Hand_1_Ca_BS"/>
</dbReference>
<comment type="subcellular location">
    <subcellularLocation>
        <location evidence="1">Nucleus</location>
    </subcellularLocation>
</comment>
<keyword evidence="9" id="KW-0539">Nucleus</keyword>
<dbReference type="OrthoDB" id="5600085at2759"/>
<keyword evidence="2" id="KW-0479">Metal-binding</keyword>
<evidence type="ECO:0000256" key="2">
    <source>
        <dbReference type="ARBA" id="ARBA00022723"/>
    </source>
</evidence>
<dbReference type="FunFam" id="1.10.238.10:FF:000001">
    <property type="entry name" value="Calmodulin 1"/>
    <property type="match status" value="1"/>
</dbReference>
<feature type="domain" description="EF-hand" evidence="12">
    <location>
        <begin position="621"/>
        <end position="651"/>
    </location>
</feature>
<dbReference type="SMART" id="SM00054">
    <property type="entry name" value="EFh"/>
    <property type="match status" value="4"/>
</dbReference>
<keyword evidence="5" id="KW-0106">Calcium</keyword>
<protein>
    <submittedName>
        <fullName evidence="13">Uncharacterized protein</fullName>
    </submittedName>
</protein>
<feature type="domain" description="Copper-fist" evidence="11">
    <location>
        <begin position="1"/>
        <end position="39"/>
    </location>
</feature>
<dbReference type="FunFam" id="3.90.430.10:FF:000001">
    <property type="entry name" value="Copper fist DNA-binding protein"/>
    <property type="match status" value="1"/>
</dbReference>
<sequence length="651" mass="71297">MYINGLKYACSTCIKGHRSSHCSHVDRPLFEIRKKGRPVTQCTFCRDLRKTKQVHIKCACSSDKKANASSTSEKPILIYRNSEENCQDAKKHGQHCTCPSPTTTTTTTAASTITSSSSTTSATATSASYLPNVTQDSSTQMKVTQESKSGLLAPLCPTPPLPVKEENLSYSWALITSPSSNQGDLPVDSVPSSNSYTDMMMDDDNSNLQHLGFIFHKPTTSTSQRFLDGQPRTRRRRSTTQKRTAAANSTTVTPTNYNRLPVNALVDSVLTIDTIHDYSLSTPPSSAVSPHHLSSLSNHEPMDVQFDYLTEQLEILSNSSHHSYIGDLSNADELTAILNNVLQKDDDDDDGVSLPSVSSYSSNNTTLKSTSTNRKSAPILPATSHPPAAAASMPPSHCGSFVPLSKCCKPVGAAGGESVVITITPLTNTTTPSNDSMMMMLEDDHQTQQKTTTRIVTCYCGNQCTCPGCLVHPSNFFLGTDPYSGLMMNNPSSSASSSCYGSDEEELSSLYGKTEDTREAFLLFDKDKNGSIDTSELACIMRSFNMDPTETELQDMIQEVDVNGNGIIDYEEFVAMVTRKRRGSEIQEEIRETFRVFDKDGNGYISETELRQIMASVGEKLSEKELTTMLREVDTDGDGQINYQEFVKMLV</sequence>
<comment type="caution">
    <text evidence="13">The sequence shown here is derived from an EMBL/GenBank/DDBJ whole genome shotgun (WGS) entry which is preliminary data.</text>
</comment>
<dbReference type="PROSITE" id="PS50073">
    <property type="entry name" value="COPPER_FIST_2"/>
    <property type="match status" value="1"/>
</dbReference>
<evidence type="ECO:0000256" key="10">
    <source>
        <dbReference type="SAM" id="MobiDB-lite"/>
    </source>
</evidence>
<dbReference type="InterPro" id="IPR011992">
    <property type="entry name" value="EF-hand-dom_pair"/>
</dbReference>
<evidence type="ECO:0000256" key="4">
    <source>
        <dbReference type="ARBA" id="ARBA00022833"/>
    </source>
</evidence>
<keyword evidence="6" id="KW-0186">Copper</keyword>
<proteinExistence type="predicted"/>
<evidence type="ECO:0000256" key="5">
    <source>
        <dbReference type="ARBA" id="ARBA00022837"/>
    </source>
</evidence>
<dbReference type="GO" id="GO:0003677">
    <property type="term" value="F:DNA binding"/>
    <property type="evidence" value="ECO:0007669"/>
    <property type="project" value="InterPro"/>
</dbReference>
<keyword evidence="8" id="KW-0804">Transcription</keyword>